<dbReference type="InterPro" id="IPR020781">
    <property type="entry name" value="ATPase_OSCP/d_CS"/>
</dbReference>
<evidence type="ECO:0000256" key="3">
    <source>
        <dbReference type="ARBA" id="ARBA00022781"/>
    </source>
</evidence>
<proteinExistence type="inferred from homology"/>
<dbReference type="GO" id="GO:0045259">
    <property type="term" value="C:proton-transporting ATP synthase complex"/>
    <property type="evidence" value="ECO:0007669"/>
    <property type="project" value="UniProtKB-KW"/>
</dbReference>
<evidence type="ECO:0000313" key="9">
    <source>
        <dbReference type="EMBL" id="NYZ64627.1"/>
    </source>
</evidence>
<sequence length="177" mass="18996">MELTTLARPYAKAAFEYALAHKALAKWSEMLAIASAVSQAEKIQQVLGSPGLTTTQQADAFVEVCDKELDEQGANFIRALASNKRLTLLPLIAGLFELLKAEQEKSIDVTITSAMELTGTQQEKLAKALSKRLGRDVNVVSEVDESLIGGLVIKAGDLVIDGSISAKLHRLADAMKS</sequence>
<evidence type="ECO:0000256" key="7">
    <source>
        <dbReference type="ARBA" id="ARBA00023310"/>
    </source>
</evidence>
<dbReference type="Gene3D" id="1.10.520.20">
    <property type="entry name" value="N-terminal domain of the delta subunit of the F1F0-ATP synthase"/>
    <property type="match status" value="1"/>
</dbReference>
<keyword evidence="6 8" id="KW-0139">CF(1)</keyword>
<comment type="caution">
    <text evidence="9">The sequence shown here is derived from an EMBL/GenBank/DDBJ whole genome shotgun (WGS) entry which is preliminary data.</text>
</comment>
<evidence type="ECO:0000256" key="4">
    <source>
        <dbReference type="ARBA" id="ARBA00023065"/>
    </source>
</evidence>
<keyword evidence="10" id="KW-1185">Reference proteome</keyword>
<evidence type="ECO:0000313" key="10">
    <source>
        <dbReference type="Proteomes" id="UP000569732"/>
    </source>
</evidence>
<dbReference type="Pfam" id="PF00213">
    <property type="entry name" value="OSCP"/>
    <property type="match status" value="1"/>
</dbReference>
<comment type="function">
    <text evidence="8">This protein is part of the stalk that links CF(0) to CF(1). It either transmits conformational changes from CF(0) to CF(1) or is implicated in proton conduction.</text>
</comment>
<keyword evidence="5 8" id="KW-0472">Membrane</keyword>
<dbReference type="HAMAP" id="MF_01416">
    <property type="entry name" value="ATP_synth_delta_bact"/>
    <property type="match status" value="1"/>
</dbReference>
<accession>A0A853I4V5</accession>
<dbReference type="PROSITE" id="PS00389">
    <property type="entry name" value="ATPASE_DELTA"/>
    <property type="match status" value="1"/>
</dbReference>
<evidence type="ECO:0000256" key="6">
    <source>
        <dbReference type="ARBA" id="ARBA00023196"/>
    </source>
</evidence>
<dbReference type="NCBIfam" id="NF004402">
    <property type="entry name" value="PRK05758.2-2"/>
    <property type="match status" value="1"/>
</dbReference>
<evidence type="ECO:0000256" key="1">
    <source>
        <dbReference type="ARBA" id="ARBA00004370"/>
    </source>
</evidence>
<dbReference type="Proteomes" id="UP000569732">
    <property type="component" value="Unassembled WGS sequence"/>
</dbReference>
<reference evidence="9 10" key="1">
    <citation type="submission" date="2020-07" db="EMBL/GenBank/DDBJ databases">
        <title>Endozoicomonas sp. nov., isolated from sediment.</title>
        <authorList>
            <person name="Gu T."/>
        </authorList>
    </citation>
    <scope>NUCLEOTIDE SEQUENCE [LARGE SCALE GENOMIC DNA]</scope>
    <source>
        <strain evidence="9 10">SM1973</strain>
    </source>
</reference>
<dbReference type="AlphaFoldDB" id="A0A853I4V5"/>
<gene>
    <name evidence="8" type="primary">atpH</name>
    <name evidence="9" type="ORF">H0A36_01320</name>
</gene>
<keyword evidence="4 8" id="KW-0406">Ion transport</keyword>
<comment type="subcellular location">
    <subcellularLocation>
        <location evidence="8">Cell membrane</location>
        <topology evidence="8">Peripheral membrane protein</topology>
    </subcellularLocation>
    <subcellularLocation>
        <location evidence="1">Membrane</location>
    </subcellularLocation>
</comment>
<dbReference type="SUPFAM" id="SSF47928">
    <property type="entry name" value="N-terminal domain of the delta subunit of the F1F0-ATP synthase"/>
    <property type="match status" value="1"/>
</dbReference>
<organism evidence="9 10">
    <name type="scientific">Spartinivicinus marinus</name>
    <dbReference type="NCBI Taxonomy" id="2994442"/>
    <lineage>
        <taxon>Bacteria</taxon>
        <taxon>Pseudomonadati</taxon>
        <taxon>Pseudomonadota</taxon>
        <taxon>Gammaproteobacteria</taxon>
        <taxon>Oceanospirillales</taxon>
        <taxon>Zooshikellaceae</taxon>
        <taxon>Spartinivicinus</taxon>
    </lineage>
</organism>
<dbReference type="InterPro" id="IPR026015">
    <property type="entry name" value="ATP_synth_OSCP/delta_N_sf"/>
</dbReference>
<dbReference type="PRINTS" id="PR00125">
    <property type="entry name" value="ATPASEDELTA"/>
</dbReference>
<dbReference type="InterPro" id="IPR000711">
    <property type="entry name" value="ATPase_OSCP/dsu"/>
</dbReference>
<keyword evidence="2 8" id="KW-0813">Transport</keyword>
<keyword evidence="3 8" id="KW-0375">Hydrogen ion transport</keyword>
<name>A0A853I4V5_9GAMM</name>
<evidence type="ECO:0000256" key="5">
    <source>
        <dbReference type="ARBA" id="ARBA00023136"/>
    </source>
</evidence>
<comment type="function">
    <text evidence="8">F(1)F(0) ATP synthase produces ATP from ADP in the presence of a proton or sodium gradient. F-type ATPases consist of two structural domains, F(1) containing the extramembraneous catalytic core and F(0) containing the membrane proton channel, linked together by a central stalk and a peripheral stalk. During catalysis, ATP synthesis in the catalytic domain of F(1) is coupled via a rotary mechanism of the central stalk subunits to proton translocation.</text>
</comment>
<protein>
    <recommendedName>
        <fullName evidence="8">ATP synthase subunit delta</fullName>
    </recommendedName>
    <alternativeName>
        <fullName evidence="8">ATP synthase F(1) sector subunit delta</fullName>
    </alternativeName>
    <alternativeName>
        <fullName evidence="8">F-type ATPase subunit delta</fullName>
        <shortName evidence="8">F-ATPase subunit delta</shortName>
    </alternativeName>
</protein>
<dbReference type="GO" id="GO:0005886">
    <property type="term" value="C:plasma membrane"/>
    <property type="evidence" value="ECO:0007669"/>
    <property type="project" value="UniProtKB-SubCell"/>
</dbReference>
<evidence type="ECO:0000256" key="8">
    <source>
        <dbReference type="HAMAP-Rule" id="MF_01416"/>
    </source>
</evidence>
<dbReference type="PANTHER" id="PTHR11910">
    <property type="entry name" value="ATP SYNTHASE DELTA CHAIN"/>
    <property type="match status" value="1"/>
</dbReference>
<evidence type="ECO:0000256" key="2">
    <source>
        <dbReference type="ARBA" id="ARBA00022448"/>
    </source>
</evidence>
<dbReference type="RefSeq" id="WP_180566645.1">
    <property type="nucleotide sequence ID" value="NZ_JACCKB010000001.1"/>
</dbReference>
<keyword evidence="7 8" id="KW-0066">ATP synthesis</keyword>
<keyword evidence="8" id="KW-1003">Cell membrane</keyword>
<dbReference type="NCBIfam" id="TIGR01145">
    <property type="entry name" value="ATP_synt_delta"/>
    <property type="match status" value="1"/>
</dbReference>
<comment type="similarity">
    <text evidence="8">Belongs to the ATPase delta chain family.</text>
</comment>
<dbReference type="GO" id="GO:0046933">
    <property type="term" value="F:proton-transporting ATP synthase activity, rotational mechanism"/>
    <property type="evidence" value="ECO:0007669"/>
    <property type="project" value="UniProtKB-UniRule"/>
</dbReference>
<dbReference type="EMBL" id="JACCKB010000001">
    <property type="protein sequence ID" value="NYZ64627.1"/>
    <property type="molecule type" value="Genomic_DNA"/>
</dbReference>